<keyword evidence="3" id="KW-1185">Reference proteome</keyword>
<proteinExistence type="predicted"/>
<name>A0ABR6NJY6_9SPHN</name>
<feature type="region of interest" description="Disordered" evidence="1">
    <location>
        <begin position="78"/>
        <end position="125"/>
    </location>
</feature>
<dbReference type="EMBL" id="JACHKA010000001">
    <property type="protein sequence ID" value="MBB5987426.1"/>
    <property type="molecule type" value="Genomic_DNA"/>
</dbReference>
<reference evidence="2 3" key="1">
    <citation type="submission" date="2020-08" db="EMBL/GenBank/DDBJ databases">
        <title>Exploring microbial biodiversity for novel pathways involved in the catabolism of aromatic compounds derived from lignin.</title>
        <authorList>
            <person name="Elkins J."/>
        </authorList>
    </citation>
    <scope>NUCLEOTIDE SEQUENCE [LARGE SCALE GENOMIC DNA]</scope>
    <source>
        <strain evidence="2 3">B1D3A</strain>
    </source>
</reference>
<dbReference type="Proteomes" id="UP001138540">
    <property type="component" value="Unassembled WGS sequence"/>
</dbReference>
<feature type="compositionally biased region" description="Basic and acidic residues" evidence="1">
    <location>
        <begin position="91"/>
        <end position="111"/>
    </location>
</feature>
<evidence type="ECO:0000313" key="2">
    <source>
        <dbReference type="EMBL" id="MBB5987426.1"/>
    </source>
</evidence>
<comment type="caution">
    <text evidence="2">The sequence shown here is derived from an EMBL/GenBank/DDBJ whole genome shotgun (WGS) entry which is preliminary data.</text>
</comment>
<evidence type="ECO:0000256" key="1">
    <source>
        <dbReference type="SAM" id="MobiDB-lite"/>
    </source>
</evidence>
<gene>
    <name evidence="2" type="ORF">HNP60_003400</name>
</gene>
<protein>
    <submittedName>
        <fullName evidence="2">Uncharacterized protein</fullName>
    </submittedName>
</protein>
<sequence>MIFAKQRLFLTADGAALVAEGDPAGATLYAAPGDEIPASAAEKFGLVDGDLPDPAIATMIADDGAAALEAQRKAEEEFLSAQRVADEEAGEKEQAPAETKEGKAGEDKEAKAPATKGARSRAKAA</sequence>
<accession>A0ABR6NJY6</accession>
<dbReference type="RefSeq" id="WP_184155954.1">
    <property type="nucleotide sequence ID" value="NZ_JACHKA010000001.1"/>
</dbReference>
<organism evidence="2 3">
    <name type="scientific">Sphingobium lignivorans</name>
    <dbReference type="NCBI Taxonomy" id="2735886"/>
    <lineage>
        <taxon>Bacteria</taxon>
        <taxon>Pseudomonadati</taxon>
        <taxon>Pseudomonadota</taxon>
        <taxon>Alphaproteobacteria</taxon>
        <taxon>Sphingomonadales</taxon>
        <taxon>Sphingomonadaceae</taxon>
        <taxon>Sphingobium</taxon>
    </lineage>
</organism>
<evidence type="ECO:0000313" key="3">
    <source>
        <dbReference type="Proteomes" id="UP001138540"/>
    </source>
</evidence>